<organism evidence="3 4">
    <name type="scientific">Monoraphidium neglectum</name>
    <dbReference type="NCBI Taxonomy" id="145388"/>
    <lineage>
        <taxon>Eukaryota</taxon>
        <taxon>Viridiplantae</taxon>
        <taxon>Chlorophyta</taxon>
        <taxon>core chlorophytes</taxon>
        <taxon>Chlorophyceae</taxon>
        <taxon>CS clade</taxon>
        <taxon>Sphaeropleales</taxon>
        <taxon>Selenastraceae</taxon>
        <taxon>Monoraphidium</taxon>
    </lineage>
</organism>
<dbReference type="EMBL" id="KK103357">
    <property type="protein sequence ID" value="KIY95723.1"/>
    <property type="molecule type" value="Genomic_DNA"/>
</dbReference>
<feature type="compositionally biased region" description="Basic and acidic residues" evidence="1">
    <location>
        <begin position="33"/>
        <end position="46"/>
    </location>
</feature>
<keyword evidence="2" id="KW-0812">Transmembrane</keyword>
<protein>
    <submittedName>
        <fullName evidence="3">Uncharacterized protein</fullName>
    </submittedName>
</protein>
<feature type="transmembrane region" description="Helical" evidence="2">
    <location>
        <begin position="140"/>
        <end position="160"/>
    </location>
</feature>
<evidence type="ECO:0000313" key="3">
    <source>
        <dbReference type="EMBL" id="KIY95723.1"/>
    </source>
</evidence>
<name>A0A0D2KIV8_9CHLO</name>
<keyword evidence="2" id="KW-0472">Membrane</keyword>
<dbReference type="OrthoDB" id="547828at2759"/>
<dbReference type="GeneID" id="25729583"/>
<feature type="transmembrane region" description="Helical" evidence="2">
    <location>
        <begin position="221"/>
        <end position="240"/>
    </location>
</feature>
<dbReference type="Proteomes" id="UP000054498">
    <property type="component" value="Unassembled WGS sequence"/>
</dbReference>
<feature type="region of interest" description="Disordered" evidence="1">
    <location>
        <begin position="33"/>
        <end position="54"/>
    </location>
</feature>
<accession>A0A0D2KIV8</accession>
<evidence type="ECO:0000256" key="1">
    <source>
        <dbReference type="SAM" id="MobiDB-lite"/>
    </source>
</evidence>
<evidence type="ECO:0000256" key="2">
    <source>
        <dbReference type="SAM" id="Phobius"/>
    </source>
</evidence>
<dbReference type="KEGG" id="mng:MNEG_12240"/>
<reference evidence="3 4" key="1">
    <citation type="journal article" date="2013" name="BMC Genomics">
        <title>Reconstruction of the lipid metabolism for the microalga Monoraphidium neglectum from its genome sequence reveals characteristics suitable for biofuel production.</title>
        <authorList>
            <person name="Bogen C."/>
            <person name="Al-Dilaimi A."/>
            <person name="Albersmeier A."/>
            <person name="Wichmann J."/>
            <person name="Grundmann M."/>
            <person name="Rupp O."/>
            <person name="Lauersen K.J."/>
            <person name="Blifernez-Klassen O."/>
            <person name="Kalinowski J."/>
            <person name="Goesmann A."/>
            <person name="Mussgnug J.H."/>
            <person name="Kruse O."/>
        </authorList>
    </citation>
    <scope>NUCLEOTIDE SEQUENCE [LARGE SCALE GENOMIC DNA]</scope>
    <source>
        <strain evidence="3 4">SAG 48.87</strain>
    </source>
</reference>
<proteinExistence type="predicted"/>
<keyword evidence="4" id="KW-1185">Reference proteome</keyword>
<evidence type="ECO:0000313" key="4">
    <source>
        <dbReference type="Proteomes" id="UP000054498"/>
    </source>
</evidence>
<gene>
    <name evidence="3" type="ORF">MNEG_12240</name>
</gene>
<sequence>MWEVLPACDARQGGWPGGEVALWQLRAALVEEERERRETDRRRSAEASDGTGREVALPEARDGLALVYVGHGKSGRQPRKAGALGRFILDDPAKYPSKEDLGFFAGATGGFAAGEKGLAQFVRDGELRLRRAGQPGGREASAVAAAGLLAAAGCGGGLLLNGIADLAEGPVKAEIWRAPIDDTTKALMLAAAYALAAAGLSAVGRALYLSLSRRFATDAQGLVAAGGVWVGTFVAARAVLDL</sequence>
<dbReference type="AlphaFoldDB" id="A0A0D2KIV8"/>
<dbReference type="RefSeq" id="XP_013894743.1">
    <property type="nucleotide sequence ID" value="XM_014039289.1"/>
</dbReference>
<feature type="transmembrane region" description="Helical" evidence="2">
    <location>
        <begin position="186"/>
        <end position="209"/>
    </location>
</feature>
<keyword evidence="2" id="KW-1133">Transmembrane helix</keyword>